<dbReference type="InterPro" id="IPR050194">
    <property type="entry name" value="Glycosyltransferase_grp1"/>
</dbReference>
<evidence type="ECO:0000313" key="4">
    <source>
        <dbReference type="Proteomes" id="UP001524586"/>
    </source>
</evidence>
<reference evidence="3 4" key="1">
    <citation type="submission" date="2022-07" db="EMBL/GenBank/DDBJ databases">
        <title>Methylomonas rivi sp. nov., Methylomonas rosea sp. nov., Methylomonas aureus sp. nov. and Methylomonas subterranea sp. nov., four novel methanotrophs isolated from a freshwater creek and the deep terrestrial subsurface.</title>
        <authorList>
            <person name="Abin C."/>
            <person name="Sankaranarayanan K."/>
            <person name="Garner C."/>
            <person name="Sindelar R."/>
            <person name="Kotary K."/>
            <person name="Garner R."/>
            <person name="Barclay S."/>
            <person name="Lawson P."/>
            <person name="Krumholz L."/>
        </authorList>
    </citation>
    <scope>NUCLEOTIDE SEQUENCE [LARGE SCALE GENOMIC DNA]</scope>
    <source>
        <strain evidence="3 4">WSC-6</strain>
    </source>
</reference>
<dbReference type="CDD" id="cd03794">
    <property type="entry name" value="GT4_WbuB-like"/>
    <property type="match status" value="1"/>
</dbReference>
<evidence type="ECO:0000259" key="2">
    <source>
        <dbReference type="Pfam" id="PF13439"/>
    </source>
</evidence>
<dbReference type="Pfam" id="PF00534">
    <property type="entry name" value="Glycos_transf_1"/>
    <property type="match status" value="1"/>
</dbReference>
<evidence type="ECO:0000259" key="1">
    <source>
        <dbReference type="Pfam" id="PF00534"/>
    </source>
</evidence>
<name>A0ABT1U154_9GAMM</name>
<dbReference type="PANTHER" id="PTHR45947:SF3">
    <property type="entry name" value="SULFOQUINOVOSYL TRANSFERASE SQD2"/>
    <property type="match status" value="1"/>
</dbReference>
<feature type="domain" description="Glycosyltransferase subfamily 4-like N-terminal" evidence="2">
    <location>
        <begin position="14"/>
        <end position="181"/>
    </location>
</feature>
<keyword evidence="4" id="KW-1185">Reference proteome</keyword>
<proteinExistence type="predicted"/>
<dbReference type="SUPFAM" id="SSF53756">
    <property type="entry name" value="UDP-Glycosyltransferase/glycogen phosphorylase"/>
    <property type="match status" value="1"/>
</dbReference>
<dbReference type="InterPro" id="IPR028098">
    <property type="entry name" value="Glyco_trans_4-like_N"/>
</dbReference>
<dbReference type="RefSeq" id="WP_256613506.1">
    <property type="nucleotide sequence ID" value="NZ_JANIBK010000005.1"/>
</dbReference>
<evidence type="ECO:0000313" key="3">
    <source>
        <dbReference type="EMBL" id="MCQ8127190.1"/>
    </source>
</evidence>
<feature type="domain" description="Glycosyl transferase family 1" evidence="1">
    <location>
        <begin position="201"/>
        <end position="357"/>
    </location>
</feature>
<dbReference type="Pfam" id="PF13439">
    <property type="entry name" value="Glyco_transf_4"/>
    <property type="match status" value="1"/>
</dbReference>
<protein>
    <submittedName>
        <fullName evidence="3">Glycosyltransferase family 4 protein</fullName>
    </submittedName>
</protein>
<comment type="caution">
    <text evidence="3">The sequence shown here is derived from an EMBL/GenBank/DDBJ whole genome shotgun (WGS) entry which is preliminary data.</text>
</comment>
<dbReference type="Gene3D" id="3.40.50.2000">
    <property type="entry name" value="Glycogen Phosphorylase B"/>
    <property type="match status" value="2"/>
</dbReference>
<dbReference type="Proteomes" id="UP001524586">
    <property type="component" value="Unassembled WGS sequence"/>
</dbReference>
<gene>
    <name evidence="3" type="ORF">NP596_01870</name>
</gene>
<organism evidence="3 4">
    <name type="scientific">Methylomonas rivi</name>
    <dbReference type="NCBI Taxonomy" id="2952226"/>
    <lineage>
        <taxon>Bacteria</taxon>
        <taxon>Pseudomonadati</taxon>
        <taxon>Pseudomonadota</taxon>
        <taxon>Gammaproteobacteria</taxon>
        <taxon>Methylococcales</taxon>
        <taxon>Methylococcaceae</taxon>
        <taxon>Methylomonas</taxon>
    </lineage>
</organism>
<dbReference type="InterPro" id="IPR001296">
    <property type="entry name" value="Glyco_trans_1"/>
</dbReference>
<dbReference type="EMBL" id="JANIBK010000005">
    <property type="protein sequence ID" value="MCQ8127190.1"/>
    <property type="molecule type" value="Genomic_DNA"/>
</dbReference>
<dbReference type="PANTHER" id="PTHR45947">
    <property type="entry name" value="SULFOQUINOVOSYL TRANSFERASE SQD2"/>
    <property type="match status" value="1"/>
</dbReference>
<accession>A0ABT1U154</accession>
<sequence length="384" mass="44237">MKILYHHRIASKDGQYVHIEEMINSLRKIGHEVVVVEPAQLTKKDFGKSSGAVQSLRSFLPGFMHELIEFSYCFFDLFKLVLSIIKHKPDCIYERYNLFFISGILAKKIFKLPLILEINAPLFFERQKNHGIQLRLLAKWSERFVWRQADFVLPVTQVLAQMVLAENVNDEQCLVVPNGINQTKFSTYNSGVNVRDVLGLRDKLILGFVGFVRTWHRLDRVLLSISENPDKNWHLLLIGDGPAMQELQQQSERLGINDKVSFMGVVDRQKVADYVNAFDIALQPDVVEYASPLKLFEYMALGKAILAPDRKNILEILKDNENALLFNPEDEASFSMQLERLCSSKELRDALGNMARKTMDDKKLFWDENAKKVESVFLKLLSKQ</sequence>